<evidence type="ECO:0000256" key="1">
    <source>
        <dbReference type="ARBA" id="ARBA00012468"/>
    </source>
</evidence>
<proteinExistence type="predicted"/>
<dbReference type="Pfam" id="PF05023">
    <property type="entry name" value="Phytochelatin"/>
    <property type="match status" value="1"/>
</dbReference>
<keyword evidence="2" id="KW-0104">Cadmium</keyword>
<dbReference type="Gene3D" id="3.90.70.30">
    <property type="entry name" value="Phytochelatin synthase, N-terminal domain"/>
    <property type="match status" value="1"/>
</dbReference>
<accession>A0A964WVE2</accession>
<dbReference type="EC" id="2.3.2.15" evidence="1"/>
<dbReference type="RefSeq" id="WP_161142423.1">
    <property type="nucleotide sequence ID" value="NZ_SPKJ01000121.1"/>
</dbReference>
<evidence type="ECO:0000256" key="2">
    <source>
        <dbReference type="ARBA" id="ARBA00022539"/>
    </source>
</evidence>
<dbReference type="GO" id="GO:0010038">
    <property type="term" value="P:response to metal ion"/>
    <property type="evidence" value="ECO:0007669"/>
    <property type="project" value="InterPro"/>
</dbReference>
<name>A0A964WVE2_9HYPH</name>
<dbReference type="GO" id="GO:0016756">
    <property type="term" value="F:glutathione gamma-glutamylcysteinyltransferase activity"/>
    <property type="evidence" value="ECO:0007669"/>
    <property type="project" value="UniProtKB-EC"/>
</dbReference>
<gene>
    <name evidence="4" type="ORF">E4O86_20505</name>
</gene>
<dbReference type="OrthoDB" id="8560621at2"/>
<evidence type="ECO:0000313" key="5">
    <source>
        <dbReference type="Proteomes" id="UP000773614"/>
    </source>
</evidence>
<evidence type="ECO:0000259" key="3">
    <source>
        <dbReference type="PROSITE" id="PS51443"/>
    </source>
</evidence>
<organism evidence="4 5">
    <name type="scientific">Propylenella binzhouense</name>
    <dbReference type="NCBI Taxonomy" id="2555902"/>
    <lineage>
        <taxon>Bacteria</taxon>
        <taxon>Pseudomonadati</taxon>
        <taxon>Pseudomonadota</taxon>
        <taxon>Alphaproteobacteria</taxon>
        <taxon>Hyphomicrobiales</taxon>
        <taxon>Propylenellaceae</taxon>
        <taxon>Propylenella</taxon>
    </lineage>
</organism>
<dbReference type="InterPro" id="IPR038156">
    <property type="entry name" value="PCS_N_sf"/>
</dbReference>
<dbReference type="GO" id="GO:0046872">
    <property type="term" value="F:metal ion binding"/>
    <property type="evidence" value="ECO:0007669"/>
    <property type="project" value="InterPro"/>
</dbReference>
<sequence length="244" mass="26421">MRNCAGARMLSCTSEDFGFTEEIEAFPRDTTPIFLEMDYLLRSAESDYWRLAEFYAPQTTNCACSAASAAIALNGLLSTTGADGVVLSERTVLEAAADPLWPERVAQDGDGVTFAELRTFLERTLDRIDLPHAGIEVFAPDPDDRGALARLRHVLRENEGAPDSVVLAYYHQGTLTGDWDGLHVSPIGAYNAEADRVLIMDVDRDLHLPYWASTASLLDALVTPAPPAEGHLAGLTGGIIRIGT</sequence>
<reference evidence="4" key="1">
    <citation type="submission" date="2019-03" db="EMBL/GenBank/DDBJ databases">
        <title>Afifella sp. nov., isolated from activated sludge.</title>
        <authorList>
            <person name="Li Q."/>
            <person name="Liu Y."/>
        </authorList>
    </citation>
    <scope>NUCLEOTIDE SEQUENCE</scope>
    <source>
        <strain evidence="4">L72</strain>
    </source>
</reference>
<dbReference type="Proteomes" id="UP000773614">
    <property type="component" value="Unassembled WGS sequence"/>
</dbReference>
<dbReference type="GO" id="GO:0046938">
    <property type="term" value="P:phytochelatin biosynthetic process"/>
    <property type="evidence" value="ECO:0007669"/>
    <property type="project" value="InterPro"/>
</dbReference>
<keyword evidence="5" id="KW-1185">Reference proteome</keyword>
<protein>
    <recommendedName>
        <fullName evidence="1">glutathione gamma-glutamylcysteinyltransferase</fullName>
        <ecNumber evidence="1">2.3.2.15</ecNumber>
    </recommendedName>
</protein>
<dbReference type="SUPFAM" id="SSF54001">
    <property type="entry name" value="Cysteine proteinases"/>
    <property type="match status" value="1"/>
</dbReference>
<comment type="caution">
    <text evidence="4">The sequence shown here is derived from an EMBL/GenBank/DDBJ whole genome shotgun (WGS) entry which is preliminary data.</text>
</comment>
<feature type="domain" description="Peptidase C83" evidence="3">
    <location>
        <begin position="7"/>
        <end position="244"/>
    </location>
</feature>
<dbReference type="AlphaFoldDB" id="A0A964WVE2"/>
<dbReference type="InterPro" id="IPR038765">
    <property type="entry name" value="Papain-like_cys_pep_sf"/>
</dbReference>
<dbReference type="InterPro" id="IPR007719">
    <property type="entry name" value="PCS_N"/>
</dbReference>
<dbReference type="EMBL" id="SPKJ01000121">
    <property type="protein sequence ID" value="MYZ50091.1"/>
    <property type="molecule type" value="Genomic_DNA"/>
</dbReference>
<dbReference type="PROSITE" id="PS51443">
    <property type="entry name" value="PCS"/>
    <property type="match status" value="1"/>
</dbReference>
<evidence type="ECO:0000313" key="4">
    <source>
        <dbReference type="EMBL" id="MYZ50091.1"/>
    </source>
</evidence>